<evidence type="ECO:0000259" key="3">
    <source>
        <dbReference type="Pfam" id="PF16344"/>
    </source>
</evidence>
<dbReference type="GO" id="GO:0016989">
    <property type="term" value="F:sigma factor antagonist activity"/>
    <property type="evidence" value="ECO:0007669"/>
    <property type="project" value="TreeGrafter"/>
</dbReference>
<dbReference type="PANTHER" id="PTHR30273">
    <property type="entry name" value="PERIPLASMIC SIGNAL SENSOR AND SIGMA FACTOR ACTIVATOR FECR-RELATED"/>
    <property type="match status" value="1"/>
</dbReference>
<dbReference type="EMBL" id="CP119311">
    <property type="protein sequence ID" value="WEK33944.1"/>
    <property type="molecule type" value="Genomic_DNA"/>
</dbReference>
<dbReference type="Pfam" id="PF04773">
    <property type="entry name" value="FecR"/>
    <property type="match status" value="1"/>
</dbReference>
<accession>A0AAJ5WQ15</accession>
<dbReference type="AlphaFoldDB" id="A0AAJ5WQ15"/>
<gene>
    <name evidence="4" type="ORF">P0Y53_15755</name>
</gene>
<organism evidence="4 5">
    <name type="scientific">Candidatus Pseudobacter hemicellulosilyticus</name>
    <dbReference type="NCBI Taxonomy" id="3121375"/>
    <lineage>
        <taxon>Bacteria</taxon>
        <taxon>Pseudomonadati</taxon>
        <taxon>Bacteroidota</taxon>
        <taxon>Chitinophagia</taxon>
        <taxon>Chitinophagales</taxon>
        <taxon>Chitinophagaceae</taxon>
        <taxon>Pseudobacter</taxon>
    </lineage>
</organism>
<name>A0AAJ5WQ15_9BACT</name>
<dbReference type="Gene3D" id="2.60.120.1440">
    <property type="match status" value="1"/>
</dbReference>
<proteinExistence type="predicted"/>
<dbReference type="InterPro" id="IPR012373">
    <property type="entry name" value="Ferrdict_sens_TM"/>
</dbReference>
<protein>
    <submittedName>
        <fullName evidence="4">DUF4974 domain-containing protein</fullName>
    </submittedName>
</protein>
<feature type="domain" description="FecR protein" evidence="2">
    <location>
        <begin position="189"/>
        <end position="282"/>
    </location>
</feature>
<dbReference type="Proteomes" id="UP001220610">
    <property type="component" value="Chromosome"/>
</dbReference>
<dbReference type="Gene3D" id="3.55.50.30">
    <property type="match status" value="1"/>
</dbReference>
<feature type="transmembrane region" description="Helical" evidence="1">
    <location>
        <begin position="90"/>
        <end position="112"/>
    </location>
</feature>
<dbReference type="InterPro" id="IPR032508">
    <property type="entry name" value="FecR_C"/>
</dbReference>
<keyword evidence="1" id="KW-1133">Transmembrane helix</keyword>
<evidence type="ECO:0000313" key="5">
    <source>
        <dbReference type="Proteomes" id="UP001220610"/>
    </source>
</evidence>
<feature type="domain" description="Protein FecR C-terminal" evidence="3">
    <location>
        <begin position="326"/>
        <end position="393"/>
    </location>
</feature>
<sequence length="395" mass="43407">MNPKEFEEFLQKVALDLHSTEEQETFLAWLQELPESVAAEALDRYEQAFNSIPGGQADQQVILAIETGIESRLGTAPVIPIRSVRRGRSFYLKLAVAVIGILSTSLFFLYRWPATSRDAEQQTMQMAQVIVPGKNQAVLKLANGTAVILDEVADGQITMNNAATGFEKKGGLLVAKGNTAAVVGSDNILETPKGGQYQLALPDGSKVWLNASSRLVFPTSFKQGQRKVQLWGEAYFEVKPDAASPFIVETAKGASLQGQGASFNISAYQEDAEEAATLLAGSLLVGHSAGQVQLKPGQQAIVNTREIVSVKEVETSYAVAWKEGFFMFNREPIKIVMDKIARWYDVEVMYQGPVPEAKFWGNVSRFSHVSDVLKMLEATGRVHFEVEGRKIYVKK</sequence>
<keyword evidence="1" id="KW-0472">Membrane</keyword>
<evidence type="ECO:0000256" key="1">
    <source>
        <dbReference type="SAM" id="Phobius"/>
    </source>
</evidence>
<evidence type="ECO:0000259" key="2">
    <source>
        <dbReference type="Pfam" id="PF04773"/>
    </source>
</evidence>
<dbReference type="Pfam" id="PF16344">
    <property type="entry name" value="FecR_C"/>
    <property type="match status" value="1"/>
</dbReference>
<dbReference type="InterPro" id="IPR006860">
    <property type="entry name" value="FecR"/>
</dbReference>
<dbReference type="PANTHER" id="PTHR30273:SF2">
    <property type="entry name" value="PROTEIN FECR"/>
    <property type="match status" value="1"/>
</dbReference>
<evidence type="ECO:0000313" key="4">
    <source>
        <dbReference type="EMBL" id="WEK33944.1"/>
    </source>
</evidence>
<reference evidence="4" key="1">
    <citation type="submission" date="2023-03" db="EMBL/GenBank/DDBJ databases">
        <title>Andean soil-derived lignocellulolytic bacterial consortium as a source of novel taxa and putative plastic-active enzymes.</title>
        <authorList>
            <person name="Diaz-Garcia L."/>
            <person name="Chuvochina M."/>
            <person name="Feuerriegel G."/>
            <person name="Bunk B."/>
            <person name="Sproer C."/>
            <person name="Streit W.R."/>
            <person name="Rodriguez L.M."/>
            <person name="Overmann J."/>
            <person name="Jimenez D.J."/>
        </authorList>
    </citation>
    <scope>NUCLEOTIDE SEQUENCE</scope>
    <source>
        <strain evidence="4">MAG 7</strain>
    </source>
</reference>
<keyword evidence="1" id="KW-0812">Transmembrane</keyword>